<feature type="transmembrane region" description="Helical" evidence="7">
    <location>
        <begin position="220"/>
        <end position="241"/>
    </location>
</feature>
<keyword evidence="2 7" id="KW-0813">Transport</keyword>
<feature type="transmembrane region" description="Helical" evidence="7">
    <location>
        <begin position="64"/>
        <end position="86"/>
    </location>
</feature>
<reference evidence="9 10" key="1">
    <citation type="submission" date="2018-09" db="EMBL/GenBank/DDBJ databases">
        <title>Genome Sequence of Paenibacillus lautus Strain E7593-69, Azo Dye-Degrading Bacteria, Isolated from Commercial Tattoo Inks.</title>
        <authorList>
            <person name="Nho S.W."/>
            <person name="Kim S.-J."/>
            <person name="Kweon O."/>
            <person name="Cerniglia C.E."/>
        </authorList>
    </citation>
    <scope>NUCLEOTIDE SEQUENCE [LARGE SCALE GENOMIC DNA]</scope>
    <source>
        <strain evidence="9 10">E7593-69</strain>
    </source>
</reference>
<evidence type="ECO:0000256" key="7">
    <source>
        <dbReference type="RuleBase" id="RU363032"/>
    </source>
</evidence>
<evidence type="ECO:0000256" key="2">
    <source>
        <dbReference type="ARBA" id="ARBA00022448"/>
    </source>
</evidence>
<protein>
    <submittedName>
        <fullName evidence="9">ABC transporter permease</fullName>
    </submittedName>
</protein>
<dbReference type="PANTHER" id="PTHR30151">
    <property type="entry name" value="ALKANE SULFONATE ABC TRANSPORTER-RELATED, MEMBRANE SUBUNIT"/>
    <property type="match status" value="1"/>
</dbReference>
<feature type="transmembrane region" description="Helical" evidence="7">
    <location>
        <begin position="124"/>
        <end position="144"/>
    </location>
</feature>
<dbReference type="EMBL" id="CP032412">
    <property type="protein sequence ID" value="AYB46644.1"/>
    <property type="molecule type" value="Genomic_DNA"/>
</dbReference>
<dbReference type="Gene3D" id="1.10.3720.10">
    <property type="entry name" value="MetI-like"/>
    <property type="match status" value="1"/>
</dbReference>
<dbReference type="CDD" id="cd06261">
    <property type="entry name" value="TM_PBP2"/>
    <property type="match status" value="1"/>
</dbReference>
<accession>A0A385TUY0</accession>
<dbReference type="Proteomes" id="UP000266552">
    <property type="component" value="Chromosome"/>
</dbReference>
<dbReference type="RefSeq" id="WP_119850203.1">
    <property type="nucleotide sequence ID" value="NZ_CP032412.1"/>
</dbReference>
<dbReference type="KEGG" id="plw:D5F53_26520"/>
<evidence type="ECO:0000256" key="5">
    <source>
        <dbReference type="ARBA" id="ARBA00022989"/>
    </source>
</evidence>
<comment type="subcellular location">
    <subcellularLocation>
        <location evidence="1 7">Cell membrane</location>
        <topology evidence="1 7">Multi-pass membrane protein</topology>
    </subcellularLocation>
</comment>
<evidence type="ECO:0000313" key="10">
    <source>
        <dbReference type="Proteomes" id="UP000266552"/>
    </source>
</evidence>
<evidence type="ECO:0000259" key="8">
    <source>
        <dbReference type="PROSITE" id="PS50928"/>
    </source>
</evidence>
<keyword evidence="4 7" id="KW-0812">Transmembrane</keyword>
<evidence type="ECO:0000256" key="6">
    <source>
        <dbReference type="ARBA" id="ARBA00023136"/>
    </source>
</evidence>
<dbReference type="Pfam" id="PF00528">
    <property type="entry name" value="BPD_transp_1"/>
    <property type="match status" value="1"/>
</dbReference>
<keyword evidence="10" id="KW-1185">Reference proteome</keyword>
<feature type="transmembrane region" description="Helical" evidence="7">
    <location>
        <begin position="177"/>
        <end position="200"/>
    </location>
</feature>
<keyword evidence="5 7" id="KW-1133">Transmembrane helix</keyword>
<dbReference type="GO" id="GO:0055085">
    <property type="term" value="P:transmembrane transport"/>
    <property type="evidence" value="ECO:0007669"/>
    <property type="project" value="InterPro"/>
</dbReference>
<name>A0A385TUY0_PAELA</name>
<keyword evidence="6 7" id="KW-0472">Membrane</keyword>
<dbReference type="GO" id="GO:0005886">
    <property type="term" value="C:plasma membrane"/>
    <property type="evidence" value="ECO:0007669"/>
    <property type="project" value="UniProtKB-SubCell"/>
</dbReference>
<keyword evidence="3" id="KW-1003">Cell membrane</keyword>
<dbReference type="PROSITE" id="PS50928">
    <property type="entry name" value="ABC_TM1"/>
    <property type="match status" value="1"/>
</dbReference>
<evidence type="ECO:0000256" key="1">
    <source>
        <dbReference type="ARBA" id="ARBA00004651"/>
    </source>
</evidence>
<gene>
    <name evidence="9" type="ORF">D5F53_26520</name>
</gene>
<dbReference type="PANTHER" id="PTHR30151:SF20">
    <property type="entry name" value="ABC TRANSPORTER PERMEASE PROTEIN HI_0355-RELATED"/>
    <property type="match status" value="1"/>
</dbReference>
<comment type="similarity">
    <text evidence="7">Belongs to the binding-protein-dependent transport system permease family.</text>
</comment>
<dbReference type="InterPro" id="IPR000515">
    <property type="entry name" value="MetI-like"/>
</dbReference>
<feature type="domain" description="ABC transmembrane type-1" evidence="8">
    <location>
        <begin position="58"/>
        <end position="238"/>
    </location>
</feature>
<evidence type="ECO:0000256" key="3">
    <source>
        <dbReference type="ARBA" id="ARBA00022475"/>
    </source>
</evidence>
<dbReference type="SUPFAM" id="SSF161098">
    <property type="entry name" value="MetI-like"/>
    <property type="match status" value="1"/>
</dbReference>
<dbReference type="InterPro" id="IPR035906">
    <property type="entry name" value="MetI-like_sf"/>
</dbReference>
<sequence>MRKSWWSSVWPPVAAVLFFLTVWQAAVSVFDIEPYILPAPTAIGHEAATGASGLFQHTLATLQLTLVGFMIGTAIGLVISLALHLVPFLKTALYPLLILSQNVPTIALAPLLMIWFGFGMLPKVIVITLVCFFPVAVAALDGLARTDRTMMNYMQMAGATSWQIFTKLELPHALPSIFSGIRIAATYSVMGAVIGEWIGSDRGIGYYMMLQKSGYRTDRVFVAILIIVLLSLLMVLLITLLEKRLIRWNRKG</sequence>
<evidence type="ECO:0000313" key="9">
    <source>
        <dbReference type="EMBL" id="AYB46644.1"/>
    </source>
</evidence>
<evidence type="ECO:0000256" key="4">
    <source>
        <dbReference type="ARBA" id="ARBA00022692"/>
    </source>
</evidence>
<dbReference type="AlphaFoldDB" id="A0A385TUY0"/>
<organism evidence="9 10">
    <name type="scientific">Paenibacillus lautus</name>
    <name type="common">Bacillus lautus</name>
    <dbReference type="NCBI Taxonomy" id="1401"/>
    <lineage>
        <taxon>Bacteria</taxon>
        <taxon>Bacillati</taxon>
        <taxon>Bacillota</taxon>
        <taxon>Bacilli</taxon>
        <taxon>Bacillales</taxon>
        <taxon>Paenibacillaceae</taxon>
        <taxon>Paenibacillus</taxon>
    </lineage>
</organism>
<feature type="transmembrane region" description="Helical" evidence="7">
    <location>
        <begin position="93"/>
        <end position="118"/>
    </location>
</feature>
<proteinExistence type="inferred from homology"/>